<sequence length="190" mass="21685">MFQFFSPSLAPSGCSNESPAEIERYRAKHRRLCRSQDQSATPSPQVEDLDVQDGRTRKISAKWRQKQQQTQLCNQMDDGHWPEAAGTEMHVGFNAFDFSASPEAFVEAEEPQQIEEEPRCQQSSNQQPTPPVEHHSASLWERRFPGLTQPGAPIRQVPSLGQDAMWGAPVHYATYDAQRRAMFYQPQYYA</sequence>
<evidence type="ECO:0000256" key="1">
    <source>
        <dbReference type="SAM" id="MobiDB-lite"/>
    </source>
</evidence>
<dbReference type="AlphaFoldDB" id="A0A8T1X5Y6"/>
<organism evidence="2 3">
    <name type="scientific">Phytophthora boehmeriae</name>
    <dbReference type="NCBI Taxonomy" id="109152"/>
    <lineage>
        <taxon>Eukaryota</taxon>
        <taxon>Sar</taxon>
        <taxon>Stramenopiles</taxon>
        <taxon>Oomycota</taxon>
        <taxon>Peronosporomycetes</taxon>
        <taxon>Peronosporales</taxon>
        <taxon>Peronosporaceae</taxon>
        <taxon>Phytophthora</taxon>
    </lineage>
</organism>
<evidence type="ECO:0000313" key="2">
    <source>
        <dbReference type="EMBL" id="KAG7399000.1"/>
    </source>
</evidence>
<feature type="region of interest" description="Disordered" evidence="1">
    <location>
        <begin position="107"/>
        <end position="136"/>
    </location>
</feature>
<evidence type="ECO:0000313" key="3">
    <source>
        <dbReference type="Proteomes" id="UP000693981"/>
    </source>
</evidence>
<dbReference type="EMBL" id="JAGDFL010000066">
    <property type="protein sequence ID" value="KAG7399000.1"/>
    <property type="molecule type" value="Genomic_DNA"/>
</dbReference>
<protein>
    <submittedName>
        <fullName evidence="2">Uncharacterized protein</fullName>
    </submittedName>
</protein>
<keyword evidence="3" id="KW-1185">Reference proteome</keyword>
<comment type="caution">
    <text evidence="2">The sequence shown here is derived from an EMBL/GenBank/DDBJ whole genome shotgun (WGS) entry which is preliminary data.</text>
</comment>
<reference evidence="2" key="1">
    <citation type="submission" date="2021-02" db="EMBL/GenBank/DDBJ databases">
        <authorList>
            <person name="Palmer J.M."/>
        </authorList>
    </citation>
    <scope>NUCLEOTIDE SEQUENCE</scope>
    <source>
        <strain evidence="2">SCRP23</strain>
    </source>
</reference>
<accession>A0A8T1X5Y6</accession>
<gene>
    <name evidence="2" type="ORF">PHYBOEH_009993</name>
</gene>
<proteinExistence type="predicted"/>
<dbReference type="Proteomes" id="UP000693981">
    <property type="component" value="Unassembled WGS sequence"/>
</dbReference>
<name>A0A8T1X5Y6_9STRA</name>
<dbReference type="OrthoDB" id="168429at2759"/>